<comment type="caution">
    <text evidence="1">The sequence shown here is derived from an EMBL/GenBank/DDBJ whole genome shotgun (WGS) entry which is preliminary data.</text>
</comment>
<protein>
    <recommendedName>
        <fullName evidence="2">TIGR03749 family integrating conjugative element protein</fullName>
    </recommendedName>
</protein>
<evidence type="ECO:0000313" key="1">
    <source>
        <dbReference type="EMBL" id="KKN53328.1"/>
    </source>
</evidence>
<sequence>MKLYITIVSALFILAWLPSKALADEKVIWDKTPIRVVLKPNQERMLVFPSNRVRVKIPAAIANSLSTLSNNGVIYWESNEEFTDKRILVQDTISQKTVVIHLSSNQSLGSDEQMTILYPESETDITSSNSENKAPKHYGYETLTRVAAHHLYAPERLINIPEGIHRVNVAQQTDTHLIRGLIINMTPVISFSSNGLYITAVKLVNKQKERVILDPRQIRGKWLAATFQHASLGPNGEITDTTALYLISDRPFWESF</sequence>
<evidence type="ECO:0008006" key="2">
    <source>
        <dbReference type="Google" id="ProtNLM"/>
    </source>
</evidence>
<name>A0A0F9UIE0_9ZZZZ</name>
<dbReference type="AlphaFoldDB" id="A0A0F9UIE0"/>
<reference evidence="1" key="1">
    <citation type="journal article" date="2015" name="Nature">
        <title>Complex archaea that bridge the gap between prokaryotes and eukaryotes.</title>
        <authorList>
            <person name="Spang A."/>
            <person name="Saw J.H."/>
            <person name="Jorgensen S.L."/>
            <person name="Zaremba-Niedzwiedzka K."/>
            <person name="Martijn J."/>
            <person name="Lind A.E."/>
            <person name="van Eijk R."/>
            <person name="Schleper C."/>
            <person name="Guy L."/>
            <person name="Ettema T.J."/>
        </authorList>
    </citation>
    <scope>NUCLEOTIDE SEQUENCE</scope>
</reference>
<proteinExistence type="predicted"/>
<dbReference type="InterPro" id="IPR021844">
    <property type="entry name" value="Integr_conj_element_PFL4704"/>
</dbReference>
<organism evidence="1">
    <name type="scientific">marine sediment metagenome</name>
    <dbReference type="NCBI Taxonomy" id="412755"/>
    <lineage>
        <taxon>unclassified sequences</taxon>
        <taxon>metagenomes</taxon>
        <taxon>ecological metagenomes</taxon>
    </lineage>
</organism>
<accession>A0A0F9UIE0</accession>
<dbReference type="Pfam" id="PF11920">
    <property type="entry name" value="DUF3438"/>
    <property type="match status" value="1"/>
</dbReference>
<dbReference type="EMBL" id="LAZR01000976">
    <property type="protein sequence ID" value="KKN53328.1"/>
    <property type="molecule type" value="Genomic_DNA"/>
</dbReference>
<gene>
    <name evidence="1" type="ORF">LCGC14_0603650</name>
</gene>
<dbReference type="NCBIfam" id="TIGR03749">
    <property type="entry name" value="conj_TIGR03749"/>
    <property type="match status" value="1"/>
</dbReference>